<dbReference type="InterPro" id="IPR036271">
    <property type="entry name" value="Tet_transcr_reg_TetR-rel_C_sf"/>
</dbReference>
<dbReference type="EMBL" id="BONP01000004">
    <property type="protein sequence ID" value="GIG39348.1"/>
    <property type="molecule type" value="Genomic_DNA"/>
</dbReference>
<evidence type="ECO:0000256" key="2">
    <source>
        <dbReference type="ARBA" id="ARBA00023125"/>
    </source>
</evidence>
<proteinExistence type="predicted"/>
<dbReference type="PROSITE" id="PS01081">
    <property type="entry name" value="HTH_TETR_1"/>
    <property type="match status" value="1"/>
</dbReference>
<evidence type="ECO:0000259" key="5">
    <source>
        <dbReference type="PROSITE" id="PS50977"/>
    </source>
</evidence>
<evidence type="ECO:0000313" key="6">
    <source>
        <dbReference type="EMBL" id="GIG39348.1"/>
    </source>
</evidence>
<evidence type="ECO:0000256" key="4">
    <source>
        <dbReference type="PROSITE-ProRule" id="PRU00335"/>
    </source>
</evidence>
<organism evidence="6 7">
    <name type="scientific">Cellulomonas phragmiteti</name>
    <dbReference type="NCBI Taxonomy" id="478780"/>
    <lineage>
        <taxon>Bacteria</taxon>
        <taxon>Bacillati</taxon>
        <taxon>Actinomycetota</taxon>
        <taxon>Actinomycetes</taxon>
        <taxon>Micrococcales</taxon>
        <taxon>Cellulomonadaceae</taxon>
        <taxon>Cellulomonas</taxon>
    </lineage>
</organism>
<evidence type="ECO:0000256" key="3">
    <source>
        <dbReference type="ARBA" id="ARBA00023163"/>
    </source>
</evidence>
<dbReference type="Gene3D" id="1.10.357.10">
    <property type="entry name" value="Tetracycline Repressor, domain 2"/>
    <property type="match status" value="1"/>
</dbReference>
<feature type="DNA-binding region" description="H-T-H motif" evidence="4">
    <location>
        <begin position="18"/>
        <end position="37"/>
    </location>
</feature>
<evidence type="ECO:0000313" key="7">
    <source>
        <dbReference type="Proteomes" id="UP000614741"/>
    </source>
</evidence>
<dbReference type="PANTHER" id="PTHR47506">
    <property type="entry name" value="TRANSCRIPTIONAL REGULATORY PROTEIN"/>
    <property type="match status" value="1"/>
</dbReference>
<keyword evidence="2 4" id="KW-0238">DNA-binding</keyword>
<dbReference type="Gene3D" id="1.10.10.60">
    <property type="entry name" value="Homeodomain-like"/>
    <property type="match status" value="1"/>
</dbReference>
<name>A0ABQ4DJ18_9CELL</name>
<reference evidence="6 7" key="1">
    <citation type="submission" date="2021-01" db="EMBL/GenBank/DDBJ databases">
        <title>Whole genome shotgun sequence of Cellulomonas phragmiteti NBRC 110785.</title>
        <authorList>
            <person name="Komaki H."/>
            <person name="Tamura T."/>
        </authorList>
    </citation>
    <scope>NUCLEOTIDE SEQUENCE [LARGE SCALE GENOMIC DNA]</scope>
    <source>
        <strain evidence="6 7">NBRC 110785</strain>
    </source>
</reference>
<dbReference type="InterPro" id="IPR009057">
    <property type="entry name" value="Homeodomain-like_sf"/>
</dbReference>
<keyword evidence="7" id="KW-1185">Reference proteome</keyword>
<comment type="caution">
    <text evidence="6">The sequence shown here is derived from an EMBL/GenBank/DDBJ whole genome shotgun (WGS) entry which is preliminary data.</text>
</comment>
<dbReference type="PRINTS" id="PR00455">
    <property type="entry name" value="HTHTETR"/>
</dbReference>
<dbReference type="Proteomes" id="UP000614741">
    <property type="component" value="Unassembled WGS sequence"/>
</dbReference>
<gene>
    <name evidence="6" type="ORF">Cph01nite_11100</name>
</gene>
<dbReference type="SUPFAM" id="SSF48498">
    <property type="entry name" value="Tetracyclin repressor-like, C-terminal domain"/>
    <property type="match status" value="1"/>
</dbReference>
<dbReference type="PANTHER" id="PTHR47506:SF1">
    <property type="entry name" value="HTH-TYPE TRANSCRIPTIONAL REGULATOR YJDC"/>
    <property type="match status" value="1"/>
</dbReference>
<accession>A0ABQ4DJ18</accession>
<protein>
    <submittedName>
        <fullName evidence="6">TetR family transcriptional regulator</fullName>
    </submittedName>
</protein>
<sequence length="186" mass="19522">MLDAARDQFWATGYAGTSMDAVAAATGLGKGSLYGAFGGKRQLFLRAFDTYCARIADEVASDLSGPDDEAYDRLRAHIRAAAAGIAADRLHRGCLLAKGVAELSEHEPDVVARSRQTLERIAATLAEDIRAAQRHGDLDPAADADHLATLVLAVLRGIEALGKAGVDADRLAGVADTAIDLLPRAE</sequence>
<dbReference type="InterPro" id="IPR023772">
    <property type="entry name" value="DNA-bd_HTH_TetR-type_CS"/>
</dbReference>
<keyword evidence="3" id="KW-0804">Transcription</keyword>
<dbReference type="SUPFAM" id="SSF46689">
    <property type="entry name" value="Homeodomain-like"/>
    <property type="match status" value="1"/>
</dbReference>
<dbReference type="PROSITE" id="PS50977">
    <property type="entry name" value="HTH_TETR_2"/>
    <property type="match status" value="1"/>
</dbReference>
<dbReference type="InterPro" id="IPR001647">
    <property type="entry name" value="HTH_TetR"/>
</dbReference>
<dbReference type="InterPro" id="IPR011075">
    <property type="entry name" value="TetR_C"/>
</dbReference>
<feature type="domain" description="HTH tetR-type" evidence="5">
    <location>
        <begin position="1"/>
        <end position="55"/>
    </location>
</feature>
<dbReference type="Pfam" id="PF16925">
    <property type="entry name" value="TetR_C_13"/>
    <property type="match status" value="1"/>
</dbReference>
<evidence type="ECO:0000256" key="1">
    <source>
        <dbReference type="ARBA" id="ARBA00023015"/>
    </source>
</evidence>
<keyword evidence="1" id="KW-0805">Transcription regulation</keyword>
<dbReference type="Pfam" id="PF00440">
    <property type="entry name" value="TetR_N"/>
    <property type="match status" value="1"/>
</dbReference>